<keyword evidence="8" id="KW-1185">Reference proteome</keyword>
<evidence type="ECO:0000313" key="8">
    <source>
        <dbReference type="Proteomes" id="UP000823941"/>
    </source>
</evidence>
<name>A0ABQ7Q726_PLUXY</name>
<comment type="subcellular location">
    <subcellularLocation>
        <location evidence="1">Cell membrane</location>
        <topology evidence="1">Multi-pass membrane protein</topology>
    </subcellularLocation>
</comment>
<sequence length="201" mass="23278">MIYPIYFIDFLSNNLKIWSKHVEKFANLKVEEDITRDKETPDLEKLFETYRLVFKVLKIIEKVFGLAVLVYIVELFLFSLLHVQAHVIMPIDYTGTEMIYLIVVRYMCWVMKIFTLIIILSTKCECLDTNIRNANTTTLIVLKCNKDLAVSRFCKNVLRVSGCEYDAWSACGLFTVDARLPLRVIGVVATYTVVLLQFALL</sequence>
<evidence type="ECO:0000256" key="3">
    <source>
        <dbReference type="ARBA" id="ARBA00022692"/>
    </source>
</evidence>
<evidence type="ECO:0000313" key="7">
    <source>
        <dbReference type="EMBL" id="KAG7301027.1"/>
    </source>
</evidence>
<evidence type="ECO:0008006" key="9">
    <source>
        <dbReference type="Google" id="ProtNLM"/>
    </source>
</evidence>
<keyword evidence="3 6" id="KW-0812">Transmembrane</keyword>
<dbReference type="Pfam" id="PF08395">
    <property type="entry name" value="7tm_7"/>
    <property type="match status" value="1"/>
</dbReference>
<keyword evidence="2" id="KW-1003">Cell membrane</keyword>
<keyword evidence="5 6" id="KW-0472">Membrane</keyword>
<feature type="transmembrane region" description="Helical" evidence="6">
    <location>
        <begin position="63"/>
        <end position="83"/>
    </location>
</feature>
<protein>
    <recommendedName>
        <fullName evidence="9">Gustatory receptor</fullName>
    </recommendedName>
</protein>
<evidence type="ECO:0000256" key="1">
    <source>
        <dbReference type="ARBA" id="ARBA00004651"/>
    </source>
</evidence>
<organism evidence="7 8">
    <name type="scientific">Plutella xylostella</name>
    <name type="common">Diamondback moth</name>
    <name type="synonym">Plutella maculipennis</name>
    <dbReference type="NCBI Taxonomy" id="51655"/>
    <lineage>
        <taxon>Eukaryota</taxon>
        <taxon>Metazoa</taxon>
        <taxon>Ecdysozoa</taxon>
        <taxon>Arthropoda</taxon>
        <taxon>Hexapoda</taxon>
        <taxon>Insecta</taxon>
        <taxon>Pterygota</taxon>
        <taxon>Neoptera</taxon>
        <taxon>Endopterygota</taxon>
        <taxon>Lepidoptera</taxon>
        <taxon>Glossata</taxon>
        <taxon>Ditrysia</taxon>
        <taxon>Yponomeutoidea</taxon>
        <taxon>Plutellidae</taxon>
        <taxon>Plutella</taxon>
    </lineage>
</organism>
<reference evidence="7 8" key="1">
    <citation type="submission" date="2021-06" db="EMBL/GenBank/DDBJ databases">
        <title>A haploid diamondback moth (Plutella xylostella L.) genome assembly resolves 31 chromosomes and identifies a diamide resistance mutation.</title>
        <authorList>
            <person name="Ward C.M."/>
            <person name="Perry K.D."/>
            <person name="Baker G."/>
            <person name="Powis K."/>
            <person name="Heckel D.G."/>
            <person name="Baxter S.W."/>
        </authorList>
    </citation>
    <scope>NUCLEOTIDE SEQUENCE [LARGE SCALE GENOMIC DNA]</scope>
    <source>
        <strain evidence="7 8">LV</strain>
        <tissue evidence="7">Single pupa</tissue>
    </source>
</reference>
<dbReference type="EMBL" id="JAHIBW010000020">
    <property type="protein sequence ID" value="KAG7301027.1"/>
    <property type="molecule type" value="Genomic_DNA"/>
</dbReference>
<feature type="transmembrane region" description="Helical" evidence="6">
    <location>
        <begin position="98"/>
        <end position="120"/>
    </location>
</feature>
<proteinExistence type="predicted"/>
<evidence type="ECO:0000256" key="5">
    <source>
        <dbReference type="ARBA" id="ARBA00023136"/>
    </source>
</evidence>
<comment type="caution">
    <text evidence="7">The sequence shown here is derived from an EMBL/GenBank/DDBJ whole genome shotgun (WGS) entry which is preliminary data.</text>
</comment>
<gene>
    <name evidence="7" type="ORF">JYU34_015400</name>
</gene>
<accession>A0ABQ7Q726</accession>
<keyword evidence="4 6" id="KW-1133">Transmembrane helix</keyword>
<evidence type="ECO:0000256" key="4">
    <source>
        <dbReference type="ARBA" id="ARBA00022989"/>
    </source>
</evidence>
<evidence type="ECO:0000256" key="6">
    <source>
        <dbReference type="SAM" id="Phobius"/>
    </source>
</evidence>
<feature type="transmembrane region" description="Helical" evidence="6">
    <location>
        <begin position="180"/>
        <end position="200"/>
    </location>
</feature>
<dbReference type="Proteomes" id="UP000823941">
    <property type="component" value="Chromosome 20"/>
</dbReference>
<evidence type="ECO:0000256" key="2">
    <source>
        <dbReference type="ARBA" id="ARBA00022475"/>
    </source>
</evidence>
<dbReference type="InterPro" id="IPR013604">
    <property type="entry name" value="7TM_chemorcpt"/>
</dbReference>